<dbReference type="EMBL" id="JBGBPQ010000023">
    <property type="protein sequence ID" value="KAL1500425.1"/>
    <property type="molecule type" value="Genomic_DNA"/>
</dbReference>
<evidence type="ECO:0000313" key="2">
    <source>
        <dbReference type="EMBL" id="KAL1500425.1"/>
    </source>
</evidence>
<reference evidence="2 3" key="1">
    <citation type="journal article" date="2024" name="Science">
        <title>Giant polyketide synthase enzymes in the biosynthesis of giant marine polyether toxins.</title>
        <authorList>
            <person name="Fallon T.R."/>
            <person name="Shende V.V."/>
            <person name="Wierzbicki I.H."/>
            <person name="Pendleton A.L."/>
            <person name="Watervoot N.F."/>
            <person name="Auber R.P."/>
            <person name="Gonzalez D.J."/>
            <person name="Wisecaver J.H."/>
            <person name="Moore B.S."/>
        </authorList>
    </citation>
    <scope>NUCLEOTIDE SEQUENCE [LARGE SCALE GENOMIC DNA]</scope>
    <source>
        <strain evidence="2 3">12B1</strain>
    </source>
</reference>
<organism evidence="2 3">
    <name type="scientific">Prymnesium parvum</name>
    <name type="common">Toxic golden alga</name>
    <dbReference type="NCBI Taxonomy" id="97485"/>
    <lineage>
        <taxon>Eukaryota</taxon>
        <taxon>Haptista</taxon>
        <taxon>Haptophyta</taxon>
        <taxon>Prymnesiophyceae</taxon>
        <taxon>Prymnesiales</taxon>
        <taxon>Prymnesiaceae</taxon>
        <taxon>Prymnesium</taxon>
    </lineage>
</organism>
<accession>A0AB34IKI0</accession>
<comment type="caution">
    <text evidence="2">The sequence shown here is derived from an EMBL/GenBank/DDBJ whole genome shotgun (WGS) entry which is preliminary data.</text>
</comment>
<protein>
    <submittedName>
        <fullName evidence="2">Uncharacterized protein</fullName>
    </submittedName>
</protein>
<dbReference type="AlphaFoldDB" id="A0AB34IKI0"/>
<feature type="compositionally biased region" description="Low complexity" evidence="1">
    <location>
        <begin position="77"/>
        <end position="86"/>
    </location>
</feature>
<dbReference type="Proteomes" id="UP001515480">
    <property type="component" value="Unassembled WGS sequence"/>
</dbReference>
<keyword evidence="3" id="KW-1185">Reference proteome</keyword>
<gene>
    <name evidence="2" type="ORF">AB1Y20_013082</name>
</gene>
<feature type="compositionally biased region" description="Low complexity" evidence="1">
    <location>
        <begin position="94"/>
        <end position="113"/>
    </location>
</feature>
<name>A0AB34IKI0_PRYPA</name>
<proteinExistence type="predicted"/>
<evidence type="ECO:0000313" key="3">
    <source>
        <dbReference type="Proteomes" id="UP001515480"/>
    </source>
</evidence>
<evidence type="ECO:0000256" key="1">
    <source>
        <dbReference type="SAM" id="MobiDB-lite"/>
    </source>
</evidence>
<feature type="compositionally biased region" description="Low complexity" evidence="1">
    <location>
        <begin position="58"/>
        <end position="69"/>
    </location>
</feature>
<sequence>MPFISSSGRHFRLDGPSRPPTPLRVKAILFAAALLFCWLTLRLQGSAVVAAEASRTSAVAASSFQPAEGSSRRGEAEAASSQTAEGSSRRGESEAASSQPAEGSARRGGAAAATAWNASDGGALASDGGALASDGGDLVVGAAGSGDRNQTGGEGRAL</sequence>
<feature type="region of interest" description="Disordered" evidence="1">
    <location>
        <begin position="135"/>
        <end position="158"/>
    </location>
</feature>
<feature type="region of interest" description="Disordered" evidence="1">
    <location>
        <begin position="58"/>
        <end position="113"/>
    </location>
</feature>